<dbReference type="Proteomes" id="UP000055048">
    <property type="component" value="Unassembled WGS sequence"/>
</dbReference>
<accession>A0A0V0TM90</accession>
<gene>
    <name evidence="1" type="ORF">T05_5213</name>
</gene>
<evidence type="ECO:0000313" key="2">
    <source>
        <dbReference type="Proteomes" id="UP000055048"/>
    </source>
</evidence>
<proteinExistence type="predicted"/>
<reference evidence="1 2" key="1">
    <citation type="submission" date="2015-01" db="EMBL/GenBank/DDBJ databases">
        <title>Evolution of Trichinella species and genotypes.</title>
        <authorList>
            <person name="Korhonen P.K."/>
            <person name="Edoardo P."/>
            <person name="Giuseppe L.R."/>
            <person name="Gasser R.B."/>
        </authorList>
    </citation>
    <scope>NUCLEOTIDE SEQUENCE [LARGE SCALE GENOMIC DNA]</scope>
    <source>
        <strain evidence="1">ISS417</strain>
    </source>
</reference>
<keyword evidence="2" id="KW-1185">Reference proteome</keyword>
<dbReference type="AlphaFoldDB" id="A0A0V0TM90"/>
<organism evidence="1 2">
    <name type="scientific">Trichinella murrelli</name>
    <dbReference type="NCBI Taxonomy" id="144512"/>
    <lineage>
        <taxon>Eukaryota</taxon>
        <taxon>Metazoa</taxon>
        <taxon>Ecdysozoa</taxon>
        <taxon>Nematoda</taxon>
        <taxon>Enoplea</taxon>
        <taxon>Dorylaimia</taxon>
        <taxon>Trichinellida</taxon>
        <taxon>Trichinellidae</taxon>
        <taxon>Trichinella</taxon>
    </lineage>
</organism>
<protein>
    <submittedName>
        <fullName evidence="1">Uncharacterized protein</fullName>
    </submittedName>
</protein>
<comment type="caution">
    <text evidence="1">The sequence shown here is derived from an EMBL/GenBank/DDBJ whole genome shotgun (WGS) entry which is preliminary data.</text>
</comment>
<dbReference type="EMBL" id="JYDJ01000212">
    <property type="protein sequence ID" value="KRX40048.1"/>
    <property type="molecule type" value="Genomic_DNA"/>
</dbReference>
<name>A0A0V0TM90_9BILA</name>
<sequence>MDWLITFWFCQCELRFFVFMTVLFVRSQPFIYHYCLTAALFAFHSGTTDYTRCTIDELLFIRFVAFGN</sequence>
<evidence type="ECO:0000313" key="1">
    <source>
        <dbReference type="EMBL" id="KRX40048.1"/>
    </source>
</evidence>